<keyword evidence="1" id="KW-0245">EGF-like domain</keyword>
<comment type="caution">
    <text evidence="1">Lacks conserved residue(s) required for the propagation of feature annotation.</text>
</comment>
<reference evidence="4" key="3">
    <citation type="submission" date="2015-06" db="UniProtKB">
        <authorList>
            <consortium name="EnsemblProtists"/>
        </authorList>
    </citation>
    <scope>IDENTIFICATION</scope>
</reference>
<dbReference type="PROSITE" id="PS00022">
    <property type="entry name" value="EGF_1"/>
    <property type="match status" value="1"/>
</dbReference>
<dbReference type="InterPro" id="IPR002049">
    <property type="entry name" value="LE_dom"/>
</dbReference>
<proteinExistence type="predicted"/>
<evidence type="ECO:0000313" key="5">
    <source>
        <dbReference type="Proteomes" id="UP000011087"/>
    </source>
</evidence>
<protein>
    <recommendedName>
        <fullName evidence="2">EGF-like domain-containing protein</fullName>
    </recommendedName>
</protein>
<name>L1IGA3_GUITC</name>
<reference evidence="3 5" key="1">
    <citation type="journal article" date="2012" name="Nature">
        <title>Algal genomes reveal evolutionary mosaicism and the fate of nucleomorphs.</title>
        <authorList>
            <consortium name="DOE Joint Genome Institute"/>
            <person name="Curtis B.A."/>
            <person name="Tanifuji G."/>
            <person name="Burki F."/>
            <person name="Gruber A."/>
            <person name="Irimia M."/>
            <person name="Maruyama S."/>
            <person name="Arias M.C."/>
            <person name="Ball S.G."/>
            <person name="Gile G.H."/>
            <person name="Hirakawa Y."/>
            <person name="Hopkins J.F."/>
            <person name="Kuo A."/>
            <person name="Rensing S.A."/>
            <person name="Schmutz J."/>
            <person name="Symeonidi A."/>
            <person name="Elias M."/>
            <person name="Eveleigh R.J."/>
            <person name="Herman E.K."/>
            <person name="Klute M.J."/>
            <person name="Nakayama T."/>
            <person name="Obornik M."/>
            <person name="Reyes-Prieto A."/>
            <person name="Armbrust E.V."/>
            <person name="Aves S.J."/>
            <person name="Beiko R.G."/>
            <person name="Coutinho P."/>
            <person name="Dacks J.B."/>
            <person name="Durnford D.G."/>
            <person name="Fast N.M."/>
            <person name="Green B.R."/>
            <person name="Grisdale C.J."/>
            <person name="Hempel F."/>
            <person name="Henrissat B."/>
            <person name="Hoppner M.P."/>
            <person name="Ishida K."/>
            <person name="Kim E."/>
            <person name="Koreny L."/>
            <person name="Kroth P.G."/>
            <person name="Liu Y."/>
            <person name="Malik S.B."/>
            <person name="Maier U.G."/>
            <person name="McRose D."/>
            <person name="Mock T."/>
            <person name="Neilson J.A."/>
            <person name="Onodera N.T."/>
            <person name="Poole A.M."/>
            <person name="Pritham E.J."/>
            <person name="Richards T.A."/>
            <person name="Rocap G."/>
            <person name="Roy S.W."/>
            <person name="Sarai C."/>
            <person name="Schaack S."/>
            <person name="Shirato S."/>
            <person name="Slamovits C.H."/>
            <person name="Spencer D.F."/>
            <person name="Suzuki S."/>
            <person name="Worden A.Z."/>
            <person name="Zauner S."/>
            <person name="Barry K."/>
            <person name="Bell C."/>
            <person name="Bharti A.K."/>
            <person name="Crow J.A."/>
            <person name="Grimwood J."/>
            <person name="Kramer R."/>
            <person name="Lindquist E."/>
            <person name="Lucas S."/>
            <person name="Salamov A."/>
            <person name="McFadden G.I."/>
            <person name="Lane C.E."/>
            <person name="Keeling P.J."/>
            <person name="Gray M.W."/>
            <person name="Grigoriev I.V."/>
            <person name="Archibald J.M."/>
        </authorList>
    </citation>
    <scope>NUCLEOTIDE SEQUENCE</scope>
    <source>
        <strain evidence="3 5">CCMP2712</strain>
    </source>
</reference>
<reference evidence="5" key="2">
    <citation type="submission" date="2012-11" db="EMBL/GenBank/DDBJ databases">
        <authorList>
            <person name="Kuo A."/>
            <person name="Curtis B.A."/>
            <person name="Tanifuji G."/>
            <person name="Burki F."/>
            <person name="Gruber A."/>
            <person name="Irimia M."/>
            <person name="Maruyama S."/>
            <person name="Arias M.C."/>
            <person name="Ball S.G."/>
            <person name="Gile G.H."/>
            <person name="Hirakawa Y."/>
            <person name="Hopkins J.F."/>
            <person name="Rensing S.A."/>
            <person name="Schmutz J."/>
            <person name="Symeonidi A."/>
            <person name="Elias M."/>
            <person name="Eveleigh R.J."/>
            <person name="Herman E.K."/>
            <person name="Klute M.J."/>
            <person name="Nakayama T."/>
            <person name="Obornik M."/>
            <person name="Reyes-Prieto A."/>
            <person name="Armbrust E.V."/>
            <person name="Aves S.J."/>
            <person name="Beiko R.G."/>
            <person name="Coutinho P."/>
            <person name="Dacks J.B."/>
            <person name="Durnford D.G."/>
            <person name="Fast N.M."/>
            <person name="Green B.R."/>
            <person name="Grisdale C."/>
            <person name="Hempe F."/>
            <person name="Henrissat B."/>
            <person name="Hoppner M.P."/>
            <person name="Ishida K.-I."/>
            <person name="Kim E."/>
            <person name="Koreny L."/>
            <person name="Kroth P.G."/>
            <person name="Liu Y."/>
            <person name="Malik S.-B."/>
            <person name="Maier U.G."/>
            <person name="McRose D."/>
            <person name="Mock T."/>
            <person name="Neilson J.A."/>
            <person name="Onodera N.T."/>
            <person name="Poole A.M."/>
            <person name="Pritham E.J."/>
            <person name="Richards T.A."/>
            <person name="Rocap G."/>
            <person name="Roy S.W."/>
            <person name="Sarai C."/>
            <person name="Schaack S."/>
            <person name="Shirato S."/>
            <person name="Slamovits C.H."/>
            <person name="Spencer D.F."/>
            <person name="Suzuki S."/>
            <person name="Worden A.Z."/>
            <person name="Zauner S."/>
            <person name="Barry K."/>
            <person name="Bell C."/>
            <person name="Bharti A.K."/>
            <person name="Crow J.A."/>
            <person name="Grimwood J."/>
            <person name="Kramer R."/>
            <person name="Lindquist E."/>
            <person name="Lucas S."/>
            <person name="Salamov A."/>
            <person name="McFadden G.I."/>
            <person name="Lane C.E."/>
            <person name="Keeling P.J."/>
            <person name="Gray M.W."/>
            <person name="Grigoriev I.V."/>
            <person name="Archibald J.M."/>
        </authorList>
    </citation>
    <scope>NUCLEOTIDE SEQUENCE</scope>
    <source>
        <strain evidence="5">CCMP2712</strain>
    </source>
</reference>
<dbReference type="OrthoDB" id="6130531at2759"/>
<keyword evidence="5" id="KW-1185">Reference proteome</keyword>
<evidence type="ECO:0000256" key="1">
    <source>
        <dbReference type="PROSITE-ProRule" id="PRU00076"/>
    </source>
</evidence>
<keyword evidence="1" id="KW-1015">Disulfide bond</keyword>
<dbReference type="EMBL" id="JH993096">
    <property type="protein sequence ID" value="EKX35127.1"/>
    <property type="molecule type" value="Genomic_DNA"/>
</dbReference>
<dbReference type="HOGENOM" id="CLU_1135318_0_0_1"/>
<dbReference type="Pfam" id="PF00053">
    <property type="entry name" value="EGF_laminin"/>
    <property type="match status" value="1"/>
</dbReference>
<gene>
    <name evidence="3" type="ORF">GUITHDRAFT_155568</name>
</gene>
<dbReference type="GeneID" id="17291892"/>
<feature type="disulfide bond" evidence="1">
    <location>
        <begin position="88"/>
        <end position="97"/>
    </location>
</feature>
<dbReference type="KEGG" id="gtt:GUITHDRAFT_155568"/>
<evidence type="ECO:0000259" key="2">
    <source>
        <dbReference type="PROSITE" id="PS50026"/>
    </source>
</evidence>
<dbReference type="RefSeq" id="XP_005822107.1">
    <property type="nucleotide sequence ID" value="XM_005822050.1"/>
</dbReference>
<organism evidence="3">
    <name type="scientific">Guillardia theta (strain CCMP2712)</name>
    <name type="common">Cryptophyte</name>
    <dbReference type="NCBI Taxonomy" id="905079"/>
    <lineage>
        <taxon>Eukaryota</taxon>
        <taxon>Cryptophyceae</taxon>
        <taxon>Pyrenomonadales</taxon>
        <taxon>Geminigeraceae</taxon>
        <taxon>Guillardia</taxon>
    </lineage>
</organism>
<accession>L1IGA3</accession>
<dbReference type="InterPro" id="IPR000742">
    <property type="entry name" value="EGF"/>
</dbReference>
<dbReference type="AlphaFoldDB" id="L1IGA3"/>
<dbReference type="Proteomes" id="UP000011087">
    <property type="component" value="Unassembled WGS sequence"/>
</dbReference>
<evidence type="ECO:0000313" key="3">
    <source>
        <dbReference type="EMBL" id="EKX35127.1"/>
    </source>
</evidence>
<dbReference type="PaxDb" id="55529-EKX35127"/>
<dbReference type="EnsemblProtists" id="EKX35127">
    <property type="protein sequence ID" value="EKX35127"/>
    <property type="gene ID" value="GUITHDRAFT_155568"/>
</dbReference>
<evidence type="ECO:0000313" key="4">
    <source>
        <dbReference type="EnsemblProtists" id="EKX35127"/>
    </source>
</evidence>
<feature type="domain" description="EGF-like" evidence="2">
    <location>
        <begin position="60"/>
        <end position="98"/>
    </location>
</feature>
<dbReference type="PROSITE" id="PS50026">
    <property type="entry name" value="EGF_3"/>
    <property type="match status" value="1"/>
</dbReference>
<sequence length="245" mass="26167">MNGSYPFSALLARQLLADSSLILSSSATVERSGVCGNGVCEVGEVCGLNEGCCIADCQTTSLSCPIASLDRVCNSRGKCLSGSGACDCFLGYEGVACESCSEGFAASYRNGSLLCSFNASLAAVSWNIPQPWAASEFLQYAECIDSRGWMELTALVNNGTAQTGGLGMMMQYPIEDMLACSEQQELISSTIRCASSTMRRSKCSWHGTRTKSLTSLLMTRRASRAVISAINKHERQRTGGRYEKA</sequence>